<reference evidence="5" key="1">
    <citation type="submission" date="2022-09" db="EMBL/GenBank/DDBJ databases">
        <title>Fusarium specimens isolated from Avocado Roots.</title>
        <authorList>
            <person name="Stajich J."/>
            <person name="Roper C."/>
            <person name="Heimlech-Rivalta G."/>
        </authorList>
    </citation>
    <scope>NUCLEOTIDE SEQUENCE</scope>
    <source>
        <strain evidence="5">CF00136</strain>
    </source>
</reference>
<dbReference type="SUPFAM" id="SSF51445">
    <property type="entry name" value="(Trans)glycosidases"/>
    <property type="match status" value="1"/>
</dbReference>
<dbReference type="AlphaFoldDB" id="A0A9W8V923"/>
<dbReference type="GO" id="GO:0071555">
    <property type="term" value="P:cell wall organization"/>
    <property type="evidence" value="ECO:0007669"/>
    <property type="project" value="TreeGrafter"/>
</dbReference>
<feature type="signal peptide" evidence="4">
    <location>
        <begin position="1"/>
        <end position="19"/>
    </location>
</feature>
<evidence type="ECO:0000256" key="1">
    <source>
        <dbReference type="ARBA" id="ARBA00004196"/>
    </source>
</evidence>
<evidence type="ECO:0000256" key="3">
    <source>
        <dbReference type="ARBA" id="ARBA00022801"/>
    </source>
</evidence>
<comment type="caution">
    <text evidence="5">The sequence shown here is derived from an EMBL/GenBank/DDBJ whole genome shotgun (WGS) entry which is preliminary data.</text>
</comment>
<dbReference type="PANTHER" id="PTHR16631:SF14">
    <property type="entry name" value="FAMILY 17 GLUCOSIDASE SCW10-RELATED"/>
    <property type="match status" value="1"/>
</dbReference>
<dbReference type="EMBL" id="JAOQAZ010000038">
    <property type="protein sequence ID" value="KAJ4247747.1"/>
    <property type="molecule type" value="Genomic_DNA"/>
</dbReference>
<feature type="chain" id="PRO_5040978956" evidence="4">
    <location>
        <begin position="20"/>
        <end position="460"/>
    </location>
</feature>
<dbReference type="GO" id="GO:0009986">
    <property type="term" value="C:cell surface"/>
    <property type="evidence" value="ECO:0007669"/>
    <property type="project" value="TreeGrafter"/>
</dbReference>
<dbReference type="EC" id="3.2.1.58" evidence="5"/>
<accession>A0A9W8V923</accession>
<gene>
    <name evidence="5" type="primary">MP65</name>
    <name evidence="5" type="ORF">NW762_012955</name>
</gene>
<keyword evidence="4" id="KW-0732">Signal</keyword>
<dbReference type="Gene3D" id="3.20.20.80">
    <property type="entry name" value="Glycosidases"/>
    <property type="match status" value="1"/>
</dbReference>
<dbReference type="GO" id="GO:0042973">
    <property type="term" value="F:glucan endo-1,3-beta-D-glucosidase activity"/>
    <property type="evidence" value="ECO:0007669"/>
    <property type="project" value="TreeGrafter"/>
</dbReference>
<keyword evidence="3 5" id="KW-0378">Hydrolase</keyword>
<name>A0A9W8V923_9HYPO</name>
<comment type="subcellular location">
    <subcellularLocation>
        <location evidence="1">Cell envelope</location>
    </subcellularLocation>
</comment>
<dbReference type="InterPro" id="IPR050732">
    <property type="entry name" value="Beta-glucan_modifiers"/>
</dbReference>
<dbReference type="GO" id="GO:0005576">
    <property type="term" value="C:extracellular region"/>
    <property type="evidence" value="ECO:0007669"/>
    <property type="project" value="TreeGrafter"/>
</dbReference>
<evidence type="ECO:0000256" key="2">
    <source>
        <dbReference type="ARBA" id="ARBA00008773"/>
    </source>
</evidence>
<dbReference type="GO" id="GO:0009277">
    <property type="term" value="C:fungal-type cell wall"/>
    <property type="evidence" value="ECO:0007669"/>
    <property type="project" value="TreeGrafter"/>
</dbReference>
<keyword evidence="6" id="KW-1185">Reference proteome</keyword>
<proteinExistence type="inferred from homology"/>
<dbReference type="PANTHER" id="PTHR16631">
    <property type="entry name" value="GLUCAN 1,3-BETA-GLUCOSIDASE"/>
    <property type="match status" value="1"/>
</dbReference>
<dbReference type="Proteomes" id="UP001152049">
    <property type="component" value="Unassembled WGS sequence"/>
</dbReference>
<organism evidence="5 6">
    <name type="scientific">Fusarium torreyae</name>
    <dbReference type="NCBI Taxonomy" id="1237075"/>
    <lineage>
        <taxon>Eukaryota</taxon>
        <taxon>Fungi</taxon>
        <taxon>Dikarya</taxon>
        <taxon>Ascomycota</taxon>
        <taxon>Pezizomycotina</taxon>
        <taxon>Sordariomycetes</taxon>
        <taxon>Hypocreomycetidae</taxon>
        <taxon>Hypocreales</taxon>
        <taxon>Nectriaceae</taxon>
        <taxon>Fusarium</taxon>
    </lineage>
</organism>
<dbReference type="InterPro" id="IPR017853">
    <property type="entry name" value="GH"/>
</dbReference>
<dbReference type="OrthoDB" id="941679at2759"/>
<sequence length="460" mass="49212">MTVRRFLISALAITAAVTAAPAGHPVDKRQGVPTFTPIAAATQTAVIPVASSSVLTKTETVTSTQTQVLYPRTSSESEDSDHIGITYEDDGTETFSYSFGSDVFEGCLGPNCPQPGNPVIDHAVPVVQPALPDGQPEVPGIQPVVPVVVPSVPGIQAEVPGIQPAVPVVEPEVPVSEGSSSGESKGYQGFESSGRLALPGISWDVFRADRSCKTKEQIHDDLSRFEGSYSLLRTYGTECDQVAHVYSWSKSSNMKLFLGIYNPEDVQGEAQRIIDGVNGDWSKVDTISVGNEQVNFGKIKAERAVSALKQARQIFRKAGYQGPVVFVDTSAAVIEHPELCNESDYCAINAHAFFDASVSAKEAGTWLTKTINNVKSKISGGKRIVVCETGWPYKGIANGRAVPAMPQQQAAIAAIKEVFSSNPHDLILFSGYNSPWKPEEAATFYAEPYWGINGAKSSSN</sequence>
<evidence type="ECO:0000256" key="4">
    <source>
        <dbReference type="SAM" id="SignalP"/>
    </source>
</evidence>
<protein>
    <submittedName>
        <fullName evidence="5">Cell surface mannoprotein mp65</fullName>
        <ecNumber evidence="5">3.2.1.58</ecNumber>
    </submittedName>
</protein>
<evidence type="ECO:0000313" key="6">
    <source>
        <dbReference type="Proteomes" id="UP001152049"/>
    </source>
</evidence>
<evidence type="ECO:0000313" key="5">
    <source>
        <dbReference type="EMBL" id="KAJ4247747.1"/>
    </source>
</evidence>
<comment type="similarity">
    <text evidence="2">Belongs to the glycosyl hydrolase 17 family.</text>
</comment>
<dbReference type="GO" id="GO:0004338">
    <property type="term" value="F:glucan exo-1,3-beta-glucosidase activity"/>
    <property type="evidence" value="ECO:0007669"/>
    <property type="project" value="UniProtKB-EC"/>
</dbReference>
<keyword evidence="5" id="KW-0326">Glycosidase</keyword>